<evidence type="ECO:0000256" key="1">
    <source>
        <dbReference type="SAM" id="MobiDB-lite"/>
    </source>
</evidence>
<organism evidence="2 3">
    <name type="scientific">Linnemannia exigua</name>
    <dbReference type="NCBI Taxonomy" id="604196"/>
    <lineage>
        <taxon>Eukaryota</taxon>
        <taxon>Fungi</taxon>
        <taxon>Fungi incertae sedis</taxon>
        <taxon>Mucoromycota</taxon>
        <taxon>Mortierellomycotina</taxon>
        <taxon>Mortierellomycetes</taxon>
        <taxon>Mortierellales</taxon>
        <taxon>Mortierellaceae</taxon>
        <taxon>Linnemannia</taxon>
    </lineage>
</organism>
<feature type="compositionally biased region" description="Low complexity" evidence="1">
    <location>
        <begin position="77"/>
        <end position="94"/>
    </location>
</feature>
<dbReference type="Proteomes" id="UP001194580">
    <property type="component" value="Unassembled WGS sequence"/>
</dbReference>
<keyword evidence="3" id="KW-1185">Reference proteome</keyword>
<reference evidence="2" key="1">
    <citation type="journal article" date="2020" name="Fungal Divers.">
        <title>Resolving the Mortierellaceae phylogeny through synthesis of multi-gene phylogenetics and phylogenomics.</title>
        <authorList>
            <person name="Vandepol N."/>
            <person name="Liber J."/>
            <person name="Desiro A."/>
            <person name="Na H."/>
            <person name="Kennedy M."/>
            <person name="Barry K."/>
            <person name="Grigoriev I.V."/>
            <person name="Miller A.N."/>
            <person name="O'Donnell K."/>
            <person name="Stajich J.E."/>
            <person name="Bonito G."/>
        </authorList>
    </citation>
    <scope>NUCLEOTIDE SEQUENCE</scope>
    <source>
        <strain evidence="2">NRRL 28262</strain>
    </source>
</reference>
<protein>
    <submittedName>
        <fullName evidence="2">Uncharacterized protein</fullName>
    </submittedName>
</protein>
<comment type="caution">
    <text evidence="2">The sequence shown here is derived from an EMBL/GenBank/DDBJ whole genome shotgun (WGS) entry which is preliminary data.</text>
</comment>
<evidence type="ECO:0000313" key="3">
    <source>
        <dbReference type="Proteomes" id="UP001194580"/>
    </source>
</evidence>
<gene>
    <name evidence="2" type="ORF">BGZ95_008315</name>
</gene>
<accession>A0AAD4H7F0</accession>
<proteinExistence type="predicted"/>
<dbReference type="EMBL" id="JAAAIL010000431">
    <property type="protein sequence ID" value="KAG0275846.1"/>
    <property type="molecule type" value="Genomic_DNA"/>
</dbReference>
<name>A0AAD4H7F0_9FUNG</name>
<dbReference type="AlphaFoldDB" id="A0AAD4H7F0"/>
<evidence type="ECO:0000313" key="2">
    <source>
        <dbReference type="EMBL" id="KAG0275846.1"/>
    </source>
</evidence>
<sequence length="329" mass="35304">MVEGLDNSTRAQWDGTRTKTVTWSVPNDWPSGDYIVRAFGNATYPCHNGARREHCDFALEDRETFHLHQLAANQGCPSSSSASSIKPSSSSPSSANGAPTTALSPPKGAPPGISADNYNKSSLNLLSKNLAGEKLNFPSTTATSDNNSSSSDTNDLIQSSIDQSATQRIQDQTILKVLDELRDYNLQMSTLTLLTSGRVIPMADRMDSSTIARFVQTIELTNSAIHSQTGNSFGSLDLVAALHKNNSLIVTPPQNPTSTTTTTTRPSATMVAPFNHTEVNPFGRGFVQQHDQNQIQDKSNDVSCIASMRSTTRGLFVAALTAVIGTLIL</sequence>
<feature type="region of interest" description="Disordered" evidence="1">
    <location>
        <begin position="76"/>
        <end position="116"/>
    </location>
</feature>